<evidence type="ECO:0000313" key="2">
    <source>
        <dbReference type="Proteomes" id="UP000438429"/>
    </source>
</evidence>
<sequence length="71" mass="8261">MFTFRKSEIDSDCLFTINKGHGNNQAAVWELRCFLDVILDDLVKSNYGRRTVTVGLTRRKATNCHCYNFEK</sequence>
<comment type="caution">
    <text evidence="1">The sequence shown here is derived from an EMBL/GenBank/DDBJ whole genome shotgun (WGS) entry which is preliminary data.</text>
</comment>
<gene>
    <name evidence="1" type="ORF">F2P81_003361</name>
</gene>
<reference evidence="1 2" key="1">
    <citation type="submission" date="2019-06" db="EMBL/GenBank/DDBJ databases">
        <title>Draft genomes of female and male turbot (Scophthalmus maximus).</title>
        <authorList>
            <person name="Xu H."/>
            <person name="Xu X.-W."/>
            <person name="Shao C."/>
            <person name="Chen S."/>
        </authorList>
    </citation>
    <scope>NUCLEOTIDE SEQUENCE [LARGE SCALE GENOMIC DNA]</scope>
    <source>
        <strain evidence="1">Ysfricsl-2016a</strain>
        <tissue evidence="1">Blood</tissue>
    </source>
</reference>
<accession>A0A6A4TE13</accession>
<dbReference type="AlphaFoldDB" id="A0A6A4TE13"/>
<organism evidence="1 2">
    <name type="scientific">Scophthalmus maximus</name>
    <name type="common">Turbot</name>
    <name type="synonym">Psetta maxima</name>
    <dbReference type="NCBI Taxonomy" id="52904"/>
    <lineage>
        <taxon>Eukaryota</taxon>
        <taxon>Metazoa</taxon>
        <taxon>Chordata</taxon>
        <taxon>Craniata</taxon>
        <taxon>Vertebrata</taxon>
        <taxon>Euteleostomi</taxon>
        <taxon>Actinopterygii</taxon>
        <taxon>Neopterygii</taxon>
        <taxon>Teleostei</taxon>
        <taxon>Neoteleostei</taxon>
        <taxon>Acanthomorphata</taxon>
        <taxon>Carangaria</taxon>
        <taxon>Pleuronectiformes</taxon>
        <taxon>Pleuronectoidei</taxon>
        <taxon>Scophthalmidae</taxon>
        <taxon>Scophthalmus</taxon>
    </lineage>
</organism>
<dbReference type="EMBL" id="VEVO01000003">
    <property type="protein sequence ID" value="KAF0044203.1"/>
    <property type="molecule type" value="Genomic_DNA"/>
</dbReference>
<dbReference type="Proteomes" id="UP000438429">
    <property type="component" value="Unassembled WGS sequence"/>
</dbReference>
<evidence type="ECO:0000313" key="1">
    <source>
        <dbReference type="EMBL" id="KAF0044203.1"/>
    </source>
</evidence>
<name>A0A6A4TE13_SCOMX</name>
<proteinExistence type="predicted"/>
<protein>
    <submittedName>
        <fullName evidence="1">Uncharacterized protein</fullName>
    </submittedName>
</protein>